<gene>
    <name evidence="2" type="ORF">GA0070609_3075</name>
</gene>
<dbReference type="Proteomes" id="UP000198217">
    <property type="component" value="Chromosome I"/>
</dbReference>
<dbReference type="RefSeq" id="WP_088994423.1">
    <property type="nucleotide sequence ID" value="NZ_LT607750.1"/>
</dbReference>
<proteinExistence type="predicted"/>
<reference evidence="2 3" key="1">
    <citation type="submission" date="2016-06" db="EMBL/GenBank/DDBJ databases">
        <authorList>
            <person name="Kjaerup R.B."/>
            <person name="Dalgaard T.S."/>
            <person name="Juul-Madsen H.R."/>
        </authorList>
    </citation>
    <scope>NUCLEOTIDE SEQUENCE [LARGE SCALE GENOMIC DNA]</scope>
    <source>
        <strain evidence="2 3">DSM 43904</strain>
    </source>
</reference>
<accession>A0A1C5IC93</accession>
<dbReference type="EMBL" id="LT607750">
    <property type="protein sequence ID" value="SCG55703.1"/>
    <property type="molecule type" value="Genomic_DNA"/>
</dbReference>
<evidence type="ECO:0000313" key="3">
    <source>
        <dbReference type="Proteomes" id="UP000198217"/>
    </source>
</evidence>
<evidence type="ECO:0000313" key="2">
    <source>
        <dbReference type="EMBL" id="SCG55703.1"/>
    </source>
</evidence>
<dbReference type="AlphaFoldDB" id="A0A1C5IC93"/>
<name>A0A1C5IC93_9ACTN</name>
<feature type="region of interest" description="Disordered" evidence="1">
    <location>
        <begin position="20"/>
        <end position="51"/>
    </location>
</feature>
<organism evidence="2 3">
    <name type="scientific">Micromonospora echinaurantiaca</name>
    <dbReference type="NCBI Taxonomy" id="47857"/>
    <lineage>
        <taxon>Bacteria</taxon>
        <taxon>Bacillati</taxon>
        <taxon>Actinomycetota</taxon>
        <taxon>Actinomycetes</taxon>
        <taxon>Micromonosporales</taxon>
        <taxon>Micromonosporaceae</taxon>
        <taxon>Micromonospora</taxon>
    </lineage>
</organism>
<keyword evidence="3" id="KW-1185">Reference proteome</keyword>
<protein>
    <submittedName>
        <fullName evidence="2">Uncharacterized protein</fullName>
    </submittedName>
</protein>
<sequence length="81" mass="9168">MVEKPLPRHCLLGVLMSLPDSPRWRLGLPPQPPRQRSDQASEQPVPTELGRPEWQILGIEEHAETIAPAGAWRPCRLVMSR</sequence>
<evidence type="ECO:0000256" key="1">
    <source>
        <dbReference type="SAM" id="MobiDB-lite"/>
    </source>
</evidence>